<proteinExistence type="inferred from homology"/>
<dbReference type="EMBL" id="QFOI01000051">
    <property type="protein sequence ID" value="PZP50848.1"/>
    <property type="molecule type" value="Genomic_DNA"/>
</dbReference>
<dbReference type="GO" id="GO:0006310">
    <property type="term" value="P:DNA recombination"/>
    <property type="evidence" value="ECO:0007669"/>
    <property type="project" value="UniProtKB-KW"/>
</dbReference>
<dbReference type="PANTHER" id="PTHR30349:SF41">
    <property type="entry name" value="INTEGRASE_RECOMBINASE PROTEIN MJ0367-RELATED"/>
    <property type="match status" value="1"/>
</dbReference>
<dbReference type="SUPFAM" id="SSF56349">
    <property type="entry name" value="DNA breaking-rejoining enzymes"/>
    <property type="match status" value="1"/>
</dbReference>
<reference evidence="6 7" key="1">
    <citation type="submission" date="2017-11" db="EMBL/GenBank/DDBJ databases">
        <title>Infants hospitalized years apart are colonized by the same room-sourced microbial strains.</title>
        <authorList>
            <person name="Brooks B."/>
            <person name="Olm M.R."/>
            <person name="Firek B.A."/>
            <person name="Baker R."/>
            <person name="Thomas B.C."/>
            <person name="Morowitz M.J."/>
            <person name="Banfield J.F."/>
        </authorList>
    </citation>
    <scope>NUCLEOTIDE SEQUENCE [LARGE SCALE GENOMIC DNA]</scope>
    <source>
        <strain evidence="6">S2_009_000_R2_76</strain>
    </source>
</reference>
<dbReference type="PROSITE" id="PS51898">
    <property type="entry name" value="TYR_RECOMBINASE"/>
    <property type="match status" value="1"/>
</dbReference>
<dbReference type="GO" id="GO:0015074">
    <property type="term" value="P:DNA integration"/>
    <property type="evidence" value="ECO:0007669"/>
    <property type="project" value="UniProtKB-KW"/>
</dbReference>
<evidence type="ECO:0000256" key="1">
    <source>
        <dbReference type="ARBA" id="ARBA00008857"/>
    </source>
</evidence>
<comment type="similarity">
    <text evidence="1">Belongs to the 'phage' integrase family.</text>
</comment>
<dbReference type="InterPro" id="IPR013762">
    <property type="entry name" value="Integrase-like_cat_sf"/>
</dbReference>
<protein>
    <submittedName>
        <fullName evidence="6">Integrase</fullName>
    </submittedName>
</protein>
<keyword evidence="3" id="KW-0238">DNA-binding</keyword>
<gene>
    <name evidence="6" type="ORF">DI598_04650</name>
</gene>
<dbReference type="Proteomes" id="UP000249645">
    <property type="component" value="Unassembled WGS sequence"/>
</dbReference>
<evidence type="ECO:0000256" key="2">
    <source>
        <dbReference type="ARBA" id="ARBA00022908"/>
    </source>
</evidence>
<accession>A0A2W5F618</accession>
<dbReference type="GO" id="GO:0003677">
    <property type="term" value="F:DNA binding"/>
    <property type="evidence" value="ECO:0007669"/>
    <property type="project" value="UniProtKB-KW"/>
</dbReference>
<evidence type="ECO:0000313" key="7">
    <source>
        <dbReference type="Proteomes" id="UP000249645"/>
    </source>
</evidence>
<comment type="caution">
    <text evidence="6">The sequence shown here is derived from an EMBL/GenBank/DDBJ whole genome shotgun (WGS) entry which is preliminary data.</text>
</comment>
<keyword evidence="4" id="KW-0233">DNA recombination</keyword>
<organism evidence="6 7">
    <name type="scientific">Pseudopedobacter saltans</name>
    <dbReference type="NCBI Taxonomy" id="151895"/>
    <lineage>
        <taxon>Bacteria</taxon>
        <taxon>Pseudomonadati</taxon>
        <taxon>Bacteroidota</taxon>
        <taxon>Sphingobacteriia</taxon>
        <taxon>Sphingobacteriales</taxon>
        <taxon>Sphingobacteriaceae</taxon>
        <taxon>Pseudopedobacter</taxon>
    </lineage>
</organism>
<dbReference type="InterPro" id="IPR011010">
    <property type="entry name" value="DNA_brk_join_enz"/>
</dbReference>
<dbReference type="InterPro" id="IPR002104">
    <property type="entry name" value="Integrase_catalytic"/>
</dbReference>
<evidence type="ECO:0000313" key="6">
    <source>
        <dbReference type="EMBL" id="PZP50848.1"/>
    </source>
</evidence>
<dbReference type="Gene3D" id="1.10.150.130">
    <property type="match status" value="1"/>
</dbReference>
<dbReference type="Gene3D" id="1.10.443.10">
    <property type="entry name" value="Intergrase catalytic core"/>
    <property type="match status" value="1"/>
</dbReference>
<evidence type="ECO:0000256" key="3">
    <source>
        <dbReference type="ARBA" id="ARBA00023125"/>
    </source>
</evidence>
<dbReference type="InterPro" id="IPR050090">
    <property type="entry name" value="Tyrosine_recombinase_XerCD"/>
</dbReference>
<dbReference type="Pfam" id="PF13495">
    <property type="entry name" value="Phage_int_SAM_4"/>
    <property type="match status" value="1"/>
</dbReference>
<keyword evidence="2" id="KW-0229">DNA integration</keyword>
<evidence type="ECO:0000256" key="4">
    <source>
        <dbReference type="ARBA" id="ARBA00023172"/>
    </source>
</evidence>
<name>A0A2W5F618_9SPHI</name>
<sequence>MDFSKLSLTFGIHREKEVIWVAFDYNKDVLKDVKWLLPTVKWSNSQKTWYVPDVDSVRELLQLPPKEYGGKRVMSKLSSNNQEQLQKMIAELRLRAYGEPTIRTYSVEVAQLMYLLKEFPIQNLTSERLRSYLLYCFEVEGISINQMHSRLNALKFYFEKVLGREKFFMEIPRPQKPSSLPKVFSEKDIERLFEVVDNRKHKLMLQLCYGMGLRVSEVVRLRISDIDSSRMLVFINNGKGKKDRYVPLPESILEDLRTYYKEYKPNIYLFEGANGGQYAIRSVQAVFHAAKQKAKIRKKVGIHGLRHSYATHLLEYGTDMSFIQKLLGHNNIKTTEVYAKVSNTHLSKVKSPLDRMKK</sequence>
<dbReference type="InterPro" id="IPR004107">
    <property type="entry name" value="Integrase_SAM-like_N"/>
</dbReference>
<feature type="domain" description="Tyr recombinase" evidence="5">
    <location>
        <begin position="179"/>
        <end position="351"/>
    </location>
</feature>
<dbReference type="Pfam" id="PF00589">
    <property type="entry name" value="Phage_integrase"/>
    <property type="match status" value="1"/>
</dbReference>
<evidence type="ECO:0000259" key="5">
    <source>
        <dbReference type="PROSITE" id="PS51898"/>
    </source>
</evidence>
<dbReference type="InterPro" id="IPR010998">
    <property type="entry name" value="Integrase_recombinase_N"/>
</dbReference>
<dbReference type="AlphaFoldDB" id="A0A2W5F618"/>
<dbReference type="PANTHER" id="PTHR30349">
    <property type="entry name" value="PHAGE INTEGRASE-RELATED"/>
    <property type="match status" value="1"/>
</dbReference>